<dbReference type="InParanoid" id="A0A2T0H194"/>
<evidence type="ECO:0000256" key="1">
    <source>
        <dbReference type="ARBA" id="ARBA00000654"/>
    </source>
</evidence>
<comment type="similarity">
    <text evidence="3">Belongs to the KHG/KDPG aldolase family.</text>
</comment>
<reference evidence="9 10" key="1">
    <citation type="submission" date="2018-03" db="EMBL/GenBank/DDBJ databases">
        <title>Actinopolyspora mortivallis from Sahara, screening for active biomolecules.</title>
        <authorList>
            <person name="Selama O."/>
            <person name="Wellington E.M.H."/>
            <person name="Hacene H."/>
        </authorList>
    </citation>
    <scope>NUCLEOTIDE SEQUENCE [LARGE SCALE GENOMIC DNA]</scope>
    <source>
        <strain evidence="9 10">M5A</strain>
    </source>
</reference>
<keyword evidence="7" id="KW-0704">Schiff base</keyword>
<proteinExistence type="inferred from homology"/>
<evidence type="ECO:0000256" key="7">
    <source>
        <dbReference type="ARBA" id="ARBA00023270"/>
    </source>
</evidence>
<keyword evidence="10" id="KW-1185">Reference proteome</keyword>
<organism evidence="9 10">
    <name type="scientific">Actinopolyspora mortivallis</name>
    <dbReference type="NCBI Taxonomy" id="33906"/>
    <lineage>
        <taxon>Bacteria</taxon>
        <taxon>Bacillati</taxon>
        <taxon>Actinomycetota</taxon>
        <taxon>Actinomycetes</taxon>
        <taxon>Actinopolysporales</taxon>
        <taxon>Actinopolysporaceae</taxon>
        <taxon>Actinopolyspora</taxon>
    </lineage>
</organism>
<dbReference type="EC" id="4.1.2.14" evidence="5"/>
<dbReference type="PANTHER" id="PTHR30246">
    <property type="entry name" value="2-KETO-3-DEOXY-6-PHOSPHOGLUCONATE ALDOLASE"/>
    <property type="match status" value="1"/>
</dbReference>
<evidence type="ECO:0000256" key="6">
    <source>
        <dbReference type="ARBA" id="ARBA00023239"/>
    </source>
</evidence>
<evidence type="ECO:0000256" key="5">
    <source>
        <dbReference type="ARBA" id="ARBA00013063"/>
    </source>
</evidence>
<dbReference type="Gene3D" id="3.20.20.70">
    <property type="entry name" value="Aldolase class I"/>
    <property type="match status" value="1"/>
</dbReference>
<dbReference type="NCBIfam" id="TIGR01182">
    <property type="entry name" value="eda"/>
    <property type="match status" value="1"/>
</dbReference>
<gene>
    <name evidence="9" type="ORF">CEP50_00325</name>
</gene>
<evidence type="ECO:0000313" key="9">
    <source>
        <dbReference type="EMBL" id="PRW65023.1"/>
    </source>
</evidence>
<evidence type="ECO:0000256" key="4">
    <source>
        <dbReference type="ARBA" id="ARBA00011233"/>
    </source>
</evidence>
<dbReference type="STRING" id="1050202.GCA_000384035_00921"/>
<sequence>MRAATEILDISPVIPVVVLDEATQAVPLARALQRGGIRTVEITLRTPVALEAVERITAEVEDVSVGVGTVTEPGQAEKAARAGAEYLVTPGSTDRLLDEANETGLPTLPGVSTVSEALRVAERGFTALKFFPAEPAGGVPYLKALASPLPGLTFCPTGGITPDNAGRYLALPNVRCVGGSWLTPREALGKGDWGQVEALARQAVALG</sequence>
<dbReference type="NCBIfam" id="NF004325">
    <property type="entry name" value="PRK05718.1"/>
    <property type="match status" value="1"/>
</dbReference>
<dbReference type="InterPro" id="IPR031338">
    <property type="entry name" value="KDPG/KHG_AS_2"/>
</dbReference>
<evidence type="ECO:0000256" key="8">
    <source>
        <dbReference type="ARBA" id="ARBA00023277"/>
    </source>
</evidence>
<comment type="subunit">
    <text evidence="4">Homotrimer.</text>
</comment>
<dbReference type="InterPro" id="IPR031337">
    <property type="entry name" value="KDPG/KHG_AS_1"/>
</dbReference>
<evidence type="ECO:0000313" key="10">
    <source>
        <dbReference type="Proteomes" id="UP000239352"/>
    </source>
</evidence>
<dbReference type="GO" id="GO:0008675">
    <property type="term" value="F:2-dehydro-3-deoxy-phosphogluconate aldolase activity"/>
    <property type="evidence" value="ECO:0007669"/>
    <property type="project" value="UniProtKB-EC"/>
</dbReference>
<comment type="caution">
    <text evidence="9">The sequence shown here is derived from an EMBL/GenBank/DDBJ whole genome shotgun (WGS) entry which is preliminary data.</text>
</comment>
<dbReference type="EMBL" id="PVSR01000001">
    <property type="protein sequence ID" value="PRW65023.1"/>
    <property type="molecule type" value="Genomic_DNA"/>
</dbReference>
<comment type="catalytic activity">
    <reaction evidence="1">
        <text>2-dehydro-3-deoxy-6-phospho-D-gluconate = D-glyceraldehyde 3-phosphate + pyruvate</text>
        <dbReference type="Rhea" id="RHEA:17089"/>
        <dbReference type="ChEBI" id="CHEBI:15361"/>
        <dbReference type="ChEBI" id="CHEBI:57569"/>
        <dbReference type="ChEBI" id="CHEBI:59776"/>
        <dbReference type="EC" id="4.1.2.14"/>
    </reaction>
</comment>
<keyword evidence="6 9" id="KW-0456">Lyase</keyword>
<dbReference type="CDD" id="cd00452">
    <property type="entry name" value="KDPG_aldolase"/>
    <property type="match status" value="1"/>
</dbReference>
<dbReference type="Proteomes" id="UP000239352">
    <property type="component" value="Unassembled WGS sequence"/>
</dbReference>
<dbReference type="Pfam" id="PF01081">
    <property type="entry name" value="Aldolase"/>
    <property type="match status" value="1"/>
</dbReference>
<dbReference type="InterPro" id="IPR000887">
    <property type="entry name" value="Aldlse_KDPG_KHG"/>
</dbReference>
<dbReference type="PROSITE" id="PS00160">
    <property type="entry name" value="ALDOLASE_KDPG_KHG_2"/>
    <property type="match status" value="1"/>
</dbReference>
<dbReference type="PROSITE" id="PS00159">
    <property type="entry name" value="ALDOLASE_KDPG_KHG_1"/>
    <property type="match status" value="1"/>
</dbReference>
<keyword evidence="8" id="KW-0119">Carbohydrate metabolism</keyword>
<dbReference type="AlphaFoldDB" id="A0A2T0H194"/>
<dbReference type="PANTHER" id="PTHR30246:SF1">
    <property type="entry name" value="2-DEHYDRO-3-DEOXY-6-PHOSPHOGALACTONATE ALDOLASE-RELATED"/>
    <property type="match status" value="1"/>
</dbReference>
<comment type="pathway">
    <text evidence="2">Carbohydrate acid metabolism; 2-dehydro-3-deoxy-D-gluconate degradation; D-glyceraldehyde 3-phosphate and pyruvate from 2-dehydro-3-deoxy-D-gluconate: step 2/2.</text>
</comment>
<dbReference type="SUPFAM" id="SSF51569">
    <property type="entry name" value="Aldolase"/>
    <property type="match status" value="1"/>
</dbReference>
<protein>
    <recommendedName>
        <fullName evidence="5">2-dehydro-3-deoxy-phosphogluconate aldolase</fullName>
        <ecNumber evidence="5">4.1.2.14</ecNumber>
    </recommendedName>
</protein>
<dbReference type="InterPro" id="IPR013785">
    <property type="entry name" value="Aldolase_TIM"/>
</dbReference>
<dbReference type="RefSeq" id="WP_106111902.1">
    <property type="nucleotide sequence ID" value="NZ_PVSR01000001.1"/>
</dbReference>
<evidence type="ECO:0000256" key="2">
    <source>
        <dbReference type="ARBA" id="ARBA00004736"/>
    </source>
</evidence>
<evidence type="ECO:0000256" key="3">
    <source>
        <dbReference type="ARBA" id="ARBA00006906"/>
    </source>
</evidence>
<name>A0A2T0H194_ACTMO</name>
<accession>A0A2T0H194</accession>